<dbReference type="Gene3D" id="3.40.50.1820">
    <property type="entry name" value="alpha/beta hydrolase"/>
    <property type="match status" value="1"/>
</dbReference>
<keyword evidence="1" id="KW-1133">Transmembrane helix</keyword>
<name>A0ABS0WTX0_9FLAO</name>
<gene>
    <name evidence="3" type="ORF">JBL43_13650</name>
</gene>
<reference evidence="3 4" key="1">
    <citation type="submission" date="2020-12" db="EMBL/GenBank/DDBJ databases">
        <title>Aureibaculum luteum sp. nov. and Aureibaculum flavum sp. nov., novel members of the family Flavobacteriaceae isolated from Antarctic intertidal sediments.</title>
        <authorList>
            <person name="He X."/>
            <person name="Zhang X."/>
        </authorList>
    </citation>
    <scope>NUCLEOTIDE SEQUENCE [LARGE SCALE GENOMIC DNA]</scope>
    <source>
        <strain evidence="3 4">A20</strain>
    </source>
</reference>
<proteinExistence type="predicted"/>
<evidence type="ECO:0000313" key="3">
    <source>
        <dbReference type="EMBL" id="MBJ2175293.1"/>
    </source>
</evidence>
<organism evidence="3 4">
    <name type="scientific">Aureibaculum flavum</name>
    <dbReference type="NCBI Taxonomy" id="2795986"/>
    <lineage>
        <taxon>Bacteria</taxon>
        <taxon>Pseudomonadati</taxon>
        <taxon>Bacteroidota</taxon>
        <taxon>Flavobacteriia</taxon>
        <taxon>Flavobacteriales</taxon>
        <taxon>Flavobacteriaceae</taxon>
        <taxon>Aureibaculum</taxon>
    </lineage>
</organism>
<sequence length="287" mass="32434">MMPKRIKKILKIIGIFLLVFFIGLVIAAHIFLSPTSDKKALTELSINGLYPKIIHKTYNGFEYRVAEMQQKIDTSLLTLVFVHGSPGDFLDYKRYLTDSTLNVRANLLSYDRVGYGMEHTGNVQGSIAFELGLLDAVTNGIPAEKIVLIGYSYGGPIVLASPKNYKYKVSLASAVNADLEPMFWGLKIYDWKLTRWILPKKVQAAAKEKYSHLSDLPKYAELWNKSPSPIVNIQGDADWIVPYKNSIFLQQKIDADKFKMITLKGVGHELVWSNFDVIKSEILKTLK</sequence>
<dbReference type="InterPro" id="IPR029058">
    <property type="entry name" value="AB_hydrolase_fold"/>
</dbReference>
<evidence type="ECO:0000256" key="1">
    <source>
        <dbReference type="SAM" id="Phobius"/>
    </source>
</evidence>
<dbReference type="InterPro" id="IPR001375">
    <property type="entry name" value="Peptidase_S9_cat"/>
</dbReference>
<evidence type="ECO:0000313" key="4">
    <source>
        <dbReference type="Proteomes" id="UP000623301"/>
    </source>
</evidence>
<comment type="caution">
    <text evidence="3">The sequence shown here is derived from an EMBL/GenBank/DDBJ whole genome shotgun (WGS) entry which is preliminary data.</text>
</comment>
<dbReference type="GO" id="GO:0016787">
    <property type="term" value="F:hydrolase activity"/>
    <property type="evidence" value="ECO:0007669"/>
    <property type="project" value="UniProtKB-KW"/>
</dbReference>
<dbReference type="Pfam" id="PF00326">
    <property type="entry name" value="Peptidase_S9"/>
    <property type="match status" value="1"/>
</dbReference>
<feature type="transmembrane region" description="Helical" evidence="1">
    <location>
        <begin position="12"/>
        <end position="32"/>
    </location>
</feature>
<dbReference type="PANTHER" id="PTHR12277">
    <property type="entry name" value="ALPHA/BETA HYDROLASE DOMAIN-CONTAINING PROTEIN"/>
    <property type="match status" value="1"/>
</dbReference>
<protein>
    <submittedName>
        <fullName evidence="3">Alpha/beta hydrolase</fullName>
    </submittedName>
</protein>
<dbReference type="RefSeq" id="WP_198841968.1">
    <property type="nucleotide sequence ID" value="NZ_JAEHFJ010000006.1"/>
</dbReference>
<dbReference type="EMBL" id="JAEHFJ010000006">
    <property type="protein sequence ID" value="MBJ2175293.1"/>
    <property type="molecule type" value="Genomic_DNA"/>
</dbReference>
<keyword evidence="3" id="KW-0378">Hydrolase</keyword>
<evidence type="ECO:0000259" key="2">
    <source>
        <dbReference type="Pfam" id="PF00326"/>
    </source>
</evidence>
<keyword evidence="1" id="KW-0812">Transmembrane</keyword>
<keyword evidence="1" id="KW-0472">Membrane</keyword>
<keyword evidence="4" id="KW-1185">Reference proteome</keyword>
<feature type="domain" description="Peptidase S9 prolyl oligopeptidase catalytic" evidence="2">
    <location>
        <begin position="143"/>
        <end position="271"/>
    </location>
</feature>
<dbReference type="PANTHER" id="PTHR12277:SF79">
    <property type="entry name" value="XAA-PRO DIPEPTIDYL-PEPTIDASE-RELATED"/>
    <property type="match status" value="1"/>
</dbReference>
<dbReference type="Proteomes" id="UP000623301">
    <property type="component" value="Unassembled WGS sequence"/>
</dbReference>
<dbReference type="SUPFAM" id="SSF53474">
    <property type="entry name" value="alpha/beta-Hydrolases"/>
    <property type="match status" value="1"/>
</dbReference>
<accession>A0ABS0WTX0</accession>